<dbReference type="AlphaFoldDB" id="A0AAV1I6Z4"/>
<feature type="transmembrane region" description="Helical" evidence="1">
    <location>
        <begin position="41"/>
        <end position="60"/>
    </location>
</feature>
<keyword evidence="3" id="KW-1185">Reference proteome</keyword>
<name>A0AAV1I6Z4_9CHLO</name>
<sequence>MCALSQEFLCSDRVYRLQDTNASRPSITAAQESMANDATSIIVATLAGVGIFTVLHMMGIGTIYKAASAGLTLVGAFYVYNMFKGKSLDAATSDLKRGADKNMRQAKGAVNDAYNEARAKTR</sequence>
<evidence type="ECO:0000313" key="2">
    <source>
        <dbReference type="EMBL" id="CAK0782844.1"/>
    </source>
</evidence>
<dbReference type="EMBL" id="CAUYUE010000007">
    <property type="protein sequence ID" value="CAK0782844.1"/>
    <property type="molecule type" value="Genomic_DNA"/>
</dbReference>
<keyword evidence="1" id="KW-0812">Transmembrane</keyword>
<proteinExistence type="predicted"/>
<reference evidence="2 3" key="1">
    <citation type="submission" date="2023-10" db="EMBL/GenBank/DDBJ databases">
        <authorList>
            <person name="Maclean D."/>
            <person name="Macfadyen A."/>
        </authorList>
    </citation>
    <scope>NUCLEOTIDE SEQUENCE [LARGE SCALE GENOMIC DNA]</scope>
</reference>
<comment type="caution">
    <text evidence="2">The sequence shown here is derived from an EMBL/GenBank/DDBJ whole genome shotgun (WGS) entry which is preliminary data.</text>
</comment>
<evidence type="ECO:0000256" key="1">
    <source>
        <dbReference type="SAM" id="Phobius"/>
    </source>
</evidence>
<keyword evidence="1" id="KW-1133">Transmembrane helix</keyword>
<dbReference type="Proteomes" id="UP001314263">
    <property type="component" value="Unassembled WGS sequence"/>
</dbReference>
<feature type="transmembrane region" description="Helical" evidence="1">
    <location>
        <begin position="66"/>
        <end position="83"/>
    </location>
</feature>
<organism evidence="2 3">
    <name type="scientific">Coccomyxa viridis</name>
    <dbReference type="NCBI Taxonomy" id="1274662"/>
    <lineage>
        <taxon>Eukaryota</taxon>
        <taxon>Viridiplantae</taxon>
        <taxon>Chlorophyta</taxon>
        <taxon>core chlorophytes</taxon>
        <taxon>Trebouxiophyceae</taxon>
        <taxon>Trebouxiophyceae incertae sedis</taxon>
        <taxon>Coccomyxaceae</taxon>
        <taxon>Coccomyxa</taxon>
    </lineage>
</organism>
<gene>
    <name evidence="2" type="ORF">CVIRNUC_006039</name>
</gene>
<accession>A0AAV1I6Z4</accession>
<protein>
    <submittedName>
        <fullName evidence="2">Uncharacterized protein</fullName>
    </submittedName>
</protein>
<evidence type="ECO:0000313" key="3">
    <source>
        <dbReference type="Proteomes" id="UP001314263"/>
    </source>
</evidence>
<keyword evidence="1" id="KW-0472">Membrane</keyword>